<feature type="transmembrane region" description="Helical" evidence="8">
    <location>
        <begin position="20"/>
        <end position="37"/>
    </location>
</feature>
<evidence type="ECO:0000256" key="2">
    <source>
        <dbReference type="ARBA" id="ARBA00005811"/>
    </source>
</evidence>
<organism evidence="9 10">
    <name type="scientific">Hyphobacterium marinum</name>
    <dbReference type="NCBI Taxonomy" id="3116574"/>
    <lineage>
        <taxon>Bacteria</taxon>
        <taxon>Pseudomonadati</taxon>
        <taxon>Pseudomonadota</taxon>
        <taxon>Alphaproteobacteria</taxon>
        <taxon>Maricaulales</taxon>
        <taxon>Maricaulaceae</taxon>
        <taxon>Hyphobacterium</taxon>
    </lineage>
</organism>
<dbReference type="Proteomes" id="UP001310692">
    <property type="component" value="Unassembled WGS sequence"/>
</dbReference>
<evidence type="ECO:0000256" key="8">
    <source>
        <dbReference type="SAM" id="Phobius"/>
    </source>
</evidence>
<evidence type="ECO:0000256" key="6">
    <source>
        <dbReference type="ARBA" id="ARBA00023136"/>
    </source>
</evidence>
<evidence type="ECO:0000256" key="4">
    <source>
        <dbReference type="ARBA" id="ARBA00022692"/>
    </source>
</evidence>
<keyword evidence="6 8" id="KW-0472">Membrane</keyword>
<evidence type="ECO:0000256" key="1">
    <source>
        <dbReference type="ARBA" id="ARBA00004162"/>
    </source>
</evidence>
<dbReference type="Gene3D" id="3.30.420.270">
    <property type="match status" value="1"/>
</dbReference>
<keyword evidence="5 8" id="KW-1133">Transmembrane helix</keyword>
<reference evidence="9 10" key="1">
    <citation type="submission" date="2024-01" db="EMBL/GenBank/DDBJ databases">
        <title>Hyphobacterium bacterium isolated from marine sediment.</title>
        <authorList>
            <person name="Zhao S."/>
        </authorList>
    </citation>
    <scope>NUCLEOTIDE SEQUENCE [LARGE SCALE GENOMIC DNA]</scope>
    <source>
        <strain evidence="9 10">Y60-23</strain>
    </source>
</reference>
<evidence type="ECO:0000256" key="7">
    <source>
        <dbReference type="RuleBase" id="RU003879"/>
    </source>
</evidence>
<sequence>MRRRTRRAADQADVNMTPMLDIVFILLIFFIVTATFLQEQGLDMVPPPPSPDQPEEQNVVILVQVDEESRVFVNQRLTSADRVLAAVARIRAEEPNSAVLIQPNNEAELGIIVGIWDEMRVNEIPVSIQRQREAG</sequence>
<comment type="subcellular location">
    <subcellularLocation>
        <location evidence="1">Cell membrane</location>
        <topology evidence="1">Single-pass membrane protein</topology>
    </subcellularLocation>
    <subcellularLocation>
        <location evidence="7">Cell membrane</location>
        <topology evidence="7">Single-pass type II membrane protein</topology>
    </subcellularLocation>
</comment>
<dbReference type="PANTHER" id="PTHR30558:SF13">
    <property type="entry name" value="BIOPOLYMER TRANSPORT PROTEIN EXBD2"/>
    <property type="match status" value="1"/>
</dbReference>
<name>A0ABU7M0N5_9PROT</name>
<dbReference type="Pfam" id="PF02472">
    <property type="entry name" value="ExbD"/>
    <property type="match status" value="1"/>
</dbReference>
<gene>
    <name evidence="9" type="ORF">V0U35_11860</name>
</gene>
<evidence type="ECO:0000313" key="10">
    <source>
        <dbReference type="Proteomes" id="UP001310692"/>
    </source>
</evidence>
<evidence type="ECO:0000256" key="5">
    <source>
        <dbReference type="ARBA" id="ARBA00022989"/>
    </source>
</evidence>
<comment type="caution">
    <text evidence="9">The sequence shown here is derived from an EMBL/GenBank/DDBJ whole genome shotgun (WGS) entry which is preliminary data.</text>
</comment>
<keyword evidence="3" id="KW-1003">Cell membrane</keyword>
<keyword evidence="4 7" id="KW-0812">Transmembrane</keyword>
<accession>A0ABU7M0N5</accession>
<keyword evidence="7" id="KW-0813">Transport</keyword>
<dbReference type="RefSeq" id="WP_330196935.1">
    <property type="nucleotide sequence ID" value="NZ_JAZDRO010000005.1"/>
</dbReference>
<evidence type="ECO:0000256" key="3">
    <source>
        <dbReference type="ARBA" id="ARBA00022475"/>
    </source>
</evidence>
<protein>
    <submittedName>
        <fullName evidence="9">Biopolymer transporter ExbD</fullName>
    </submittedName>
</protein>
<dbReference type="EMBL" id="JAZDRO010000005">
    <property type="protein sequence ID" value="MEE2567374.1"/>
    <property type="molecule type" value="Genomic_DNA"/>
</dbReference>
<evidence type="ECO:0000313" key="9">
    <source>
        <dbReference type="EMBL" id="MEE2567374.1"/>
    </source>
</evidence>
<proteinExistence type="inferred from homology"/>
<comment type="similarity">
    <text evidence="2 7">Belongs to the ExbD/TolR family.</text>
</comment>
<dbReference type="InterPro" id="IPR003400">
    <property type="entry name" value="ExbD"/>
</dbReference>
<dbReference type="PANTHER" id="PTHR30558">
    <property type="entry name" value="EXBD MEMBRANE COMPONENT OF PMF-DRIVEN MACROMOLECULE IMPORT SYSTEM"/>
    <property type="match status" value="1"/>
</dbReference>
<keyword evidence="10" id="KW-1185">Reference proteome</keyword>
<keyword evidence="7" id="KW-0653">Protein transport</keyword>